<proteinExistence type="predicted"/>
<organism evidence="1 2">
    <name type="scientific">Hericium alpestre</name>
    <dbReference type="NCBI Taxonomy" id="135208"/>
    <lineage>
        <taxon>Eukaryota</taxon>
        <taxon>Fungi</taxon>
        <taxon>Dikarya</taxon>
        <taxon>Basidiomycota</taxon>
        <taxon>Agaricomycotina</taxon>
        <taxon>Agaricomycetes</taxon>
        <taxon>Russulales</taxon>
        <taxon>Hericiaceae</taxon>
        <taxon>Hericium</taxon>
    </lineage>
</organism>
<protein>
    <submittedName>
        <fullName evidence="1">Uncharacterized protein</fullName>
    </submittedName>
</protein>
<dbReference type="AlphaFoldDB" id="A0A4Y9ZQ33"/>
<dbReference type="EMBL" id="SFCI01001026">
    <property type="protein sequence ID" value="TFY77016.1"/>
    <property type="molecule type" value="Genomic_DNA"/>
</dbReference>
<dbReference type="InterPro" id="IPR027413">
    <property type="entry name" value="GROEL-like_equatorial_sf"/>
</dbReference>
<dbReference type="InterPro" id="IPR002423">
    <property type="entry name" value="Cpn60/GroEL/TCP-1"/>
</dbReference>
<dbReference type="Pfam" id="PF00118">
    <property type="entry name" value="Cpn60_TCP1"/>
    <property type="match status" value="1"/>
</dbReference>
<evidence type="ECO:0000313" key="2">
    <source>
        <dbReference type="Proteomes" id="UP000298061"/>
    </source>
</evidence>
<sequence>MQEQTDGTLNAVENGIVDSLAAKSWAIKLATEAAVSVLSVDSIIMSRPAGGPKIPQQAGNWDED</sequence>
<reference evidence="1 2" key="1">
    <citation type="submission" date="2019-02" db="EMBL/GenBank/DDBJ databases">
        <title>Genome sequencing of the rare red list fungi Hericium alpestre (H. flagellum).</title>
        <authorList>
            <person name="Buettner E."/>
            <person name="Kellner H."/>
        </authorList>
    </citation>
    <scope>NUCLEOTIDE SEQUENCE [LARGE SCALE GENOMIC DNA]</scope>
    <source>
        <strain evidence="1 2">DSM 108284</strain>
    </source>
</reference>
<dbReference type="GO" id="GO:0005524">
    <property type="term" value="F:ATP binding"/>
    <property type="evidence" value="ECO:0007669"/>
    <property type="project" value="InterPro"/>
</dbReference>
<dbReference type="Proteomes" id="UP000298061">
    <property type="component" value="Unassembled WGS sequence"/>
</dbReference>
<gene>
    <name evidence="1" type="ORF">EWM64_g6997</name>
</gene>
<dbReference type="SUPFAM" id="SSF48592">
    <property type="entry name" value="GroEL equatorial domain-like"/>
    <property type="match status" value="1"/>
</dbReference>
<dbReference type="STRING" id="135208.A0A4Y9ZQ33"/>
<dbReference type="OrthoDB" id="1748577at2759"/>
<accession>A0A4Y9ZQ33</accession>
<dbReference type="Gene3D" id="1.10.560.10">
    <property type="entry name" value="GroEL-like equatorial domain"/>
    <property type="match status" value="1"/>
</dbReference>
<evidence type="ECO:0000313" key="1">
    <source>
        <dbReference type="EMBL" id="TFY77016.1"/>
    </source>
</evidence>
<comment type="caution">
    <text evidence="1">The sequence shown here is derived from an EMBL/GenBank/DDBJ whole genome shotgun (WGS) entry which is preliminary data.</text>
</comment>
<keyword evidence="2" id="KW-1185">Reference proteome</keyword>
<name>A0A4Y9ZQ33_9AGAM</name>